<feature type="domain" description="Cadherin" evidence="10">
    <location>
        <begin position="350"/>
        <end position="439"/>
    </location>
</feature>
<dbReference type="PANTHER" id="PTHR24025">
    <property type="entry name" value="DESMOGLEIN FAMILY MEMBER"/>
    <property type="match status" value="1"/>
</dbReference>
<dbReference type="Proteomes" id="UP000694941">
    <property type="component" value="Unplaced"/>
</dbReference>
<dbReference type="InterPro" id="IPR050971">
    <property type="entry name" value="Cadherin-domain_protein"/>
</dbReference>
<feature type="domain" description="Cadherin" evidence="10">
    <location>
        <begin position="754"/>
        <end position="863"/>
    </location>
</feature>
<evidence type="ECO:0000256" key="1">
    <source>
        <dbReference type="ARBA" id="ARBA00004370"/>
    </source>
</evidence>
<dbReference type="Gene3D" id="2.60.40.60">
    <property type="entry name" value="Cadherins"/>
    <property type="match status" value="9"/>
</dbReference>
<dbReference type="Pfam" id="PF00028">
    <property type="entry name" value="Cadherin"/>
    <property type="match status" value="7"/>
</dbReference>
<reference evidence="12" key="1">
    <citation type="submission" date="2025-08" db="UniProtKB">
        <authorList>
            <consortium name="RefSeq"/>
        </authorList>
    </citation>
    <scope>IDENTIFICATION</scope>
    <source>
        <tissue evidence="12">Muscle</tissue>
    </source>
</reference>
<dbReference type="SUPFAM" id="SSF49313">
    <property type="entry name" value="Cadherin-like"/>
    <property type="match status" value="8"/>
</dbReference>
<dbReference type="InterPro" id="IPR002126">
    <property type="entry name" value="Cadherin-like_dom"/>
</dbReference>
<dbReference type="PROSITE" id="PS00232">
    <property type="entry name" value="CADHERIN_1"/>
    <property type="match status" value="3"/>
</dbReference>
<feature type="domain" description="Cadherin" evidence="10">
    <location>
        <begin position="113"/>
        <end position="222"/>
    </location>
</feature>
<keyword evidence="11" id="KW-1185">Reference proteome</keyword>
<evidence type="ECO:0000256" key="7">
    <source>
        <dbReference type="ARBA" id="ARBA00023136"/>
    </source>
</evidence>
<evidence type="ECO:0000256" key="4">
    <source>
        <dbReference type="ARBA" id="ARBA00022837"/>
    </source>
</evidence>
<organism evidence="11 12">
    <name type="scientific">Limulus polyphemus</name>
    <name type="common">Atlantic horseshoe crab</name>
    <dbReference type="NCBI Taxonomy" id="6850"/>
    <lineage>
        <taxon>Eukaryota</taxon>
        <taxon>Metazoa</taxon>
        <taxon>Ecdysozoa</taxon>
        <taxon>Arthropoda</taxon>
        <taxon>Chelicerata</taxon>
        <taxon>Merostomata</taxon>
        <taxon>Xiphosura</taxon>
        <taxon>Limulidae</taxon>
        <taxon>Limulus</taxon>
    </lineage>
</organism>
<evidence type="ECO:0000256" key="6">
    <source>
        <dbReference type="ARBA" id="ARBA00022989"/>
    </source>
</evidence>
<feature type="domain" description="Cadherin" evidence="10">
    <location>
        <begin position="865"/>
        <end position="973"/>
    </location>
</feature>
<evidence type="ECO:0000313" key="11">
    <source>
        <dbReference type="Proteomes" id="UP000694941"/>
    </source>
</evidence>
<dbReference type="RefSeq" id="XP_022238578.1">
    <property type="nucleotide sequence ID" value="XM_022382870.1"/>
</dbReference>
<feature type="signal peptide" evidence="9">
    <location>
        <begin position="1"/>
        <end position="21"/>
    </location>
</feature>
<dbReference type="GeneID" id="106457052"/>
<feature type="domain" description="Cadherin" evidence="10">
    <location>
        <begin position="974"/>
        <end position="1078"/>
    </location>
</feature>
<feature type="domain" description="Cadherin" evidence="10">
    <location>
        <begin position="442"/>
        <end position="547"/>
    </location>
</feature>
<keyword evidence="4 8" id="KW-0106">Calcium</keyword>
<feature type="domain" description="Cadherin" evidence="10">
    <location>
        <begin position="223"/>
        <end position="317"/>
    </location>
</feature>
<evidence type="ECO:0000256" key="8">
    <source>
        <dbReference type="PROSITE-ProRule" id="PRU00043"/>
    </source>
</evidence>
<protein>
    <submittedName>
        <fullName evidence="12">Neural-cadherin-like</fullName>
    </submittedName>
</protein>
<evidence type="ECO:0000256" key="9">
    <source>
        <dbReference type="SAM" id="SignalP"/>
    </source>
</evidence>
<accession>A0ABM1S4M3</accession>
<dbReference type="CDD" id="cd11304">
    <property type="entry name" value="Cadherin_repeat"/>
    <property type="match status" value="8"/>
</dbReference>
<evidence type="ECO:0000259" key="10">
    <source>
        <dbReference type="PROSITE" id="PS50268"/>
    </source>
</evidence>
<dbReference type="PROSITE" id="PS50268">
    <property type="entry name" value="CADHERIN_2"/>
    <property type="match status" value="9"/>
</dbReference>
<feature type="domain" description="Cadherin" evidence="10">
    <location>
        <begin position="548"/>
        <end position="652"/>
    </location>
</feature>
<dbReference type="PRINTS" id="PR00205">
    <property type="entry name" value="CADHERIN"/>
</dbReference>
<proteinExistence type="predicted"/>
<name>A0ABM1S4M3_LIMPO</name>
<feature type="domain" description="Cadherin" evidence="10">
    <location>
        <begin position="654"/>
        <end position="753"/>
    </location>
</feature>
<dbReference type="PANTHER" id="PTHR24025:SF23">
    <property type="entry name" value="NEURAL-CADHERIN"/>
    <property type="match status" value="1"/>
</dbReference>
<evidence type="ECO:0000256" key="5">
    <source>
        <dbReference type="ARBA" id="ARBA00022889"/>
    </source>
</evidence>
<dbReference type="InterPro" id="IPR015919">
    <property type="entry name" value="Cadherin-like_sf"/>
</dbReference>
<keyword evidence="6" id="KW-1133">Transmembrane helix</keyword>
<dbReference type="InterPro" id="IPR020894">
    <property type="entry name" value="Cadherin_CS"/>
</dbReference>
<sequence length="1104" mass="124451">MILLNVISLLFVLSILPSTIAFRSENIVIPHDAQPGHIIKKYTYNGQTFNILDIELSDTFVILRNGILMLTSDISHKVGHPFYLVVKEEYQEFTLHDILVIHVKHKKHMLRFDNDLYWGRVSENLPSGTLVKGLEKLFAFGGQNNEVKYSIVSGNDDNSFSIIPSSLNRSVVVAVVTNHPLDRERQAIYKLLLRAADELEIDSAETVLFISVLDMNDNPPIPEKYIYKYHVPRNTKRFSVIGTIRATDKDGDRPIYHFQTRHPKLTIIPQTGEILLTGTLDQETYKLFIKIHDNRNPRKYSQSIPLIITTSKSDPFIRATTLLDVTENDTQHLVRAKRSVRATKSYEYKESDGSIVHKIMFQLEKEHPKEVFEVESPNRWVQVDKAGVIRVKEPWNYEHLGKEKTIDFWVLISKPGASERERERIIIHIQDVNDEPPYFINRPLPLQAVVQLNAVPGTSVFKLQARDPDTDHNIHYVLVRDRTGGRFEVDERSGEVRTRGKEPFMLDKEYVLYIKAEDRNGKISQYKYQSTPEMRLSIMGGKRAPQFYMEKYETSIPENQKKDSDVIEVKAKSFADRLIRYTLRAKGSGAGTFNIDSSVGIVKLAKDLDYEDLRQPQTYFLVVTATEDSGGFSTSVDLTITVHDVNDNPPRFELPDYQAHNVDEDIPQGTSVLQVSASDMDSDKNAEITYTIESQVFTIDNRGIIYSNKRLDADVNNTYEFTVEAIDHGDPQLTGTATVRIYTENKNDEFPKFSQDVYTPNVDENAGPNTLVTTVVASDKDGDNIHFGFVGGGTVSGMFQIEERTGVIRLISGSIQLDKDKYELNVTAQDDGSCCKDGSLTPHTSTALVVVFITDVNDNKPTFEECDTYSPTVKEGAASGTTVITVKASDKDKGHNGLVRYSIVKQPNQKGTKFLVDEVSGVVKTNKVFDREGEDGRFVSLTVKATDRGNPPLEGACSFKVEITDINDNPPLFDRHEYKEHVKQDTPVGTSLLRMSASDEDADNNGAVVYNLTSSHNPLDLSYFTVNPDSGWVILQKPLDRQQYNLRAVALDKGKPQNKATVELTIEVVNRNSNPPVWDQPVYGPIAIKENIRLGEVVTSIKAK</sequence>
<dbReference type="SMART" id="SM00112">
    <property type="entry name" value="CA"/>
    <property type="match status" value="8"/>
</dbReference>
<keyword evidence="9" id="KW-0732">Signal</keyword>
<gene>
    <name evidence="12" type="primary">LOC106457052</name>
</gene>
<comment type="subcellular location">
    <subcellularLocation>
        <location evidence="1">Membrane</location>
    </subcellularLocation>
</comment>
<evidence type="ECO:0000313" key="12">
    <source>
        <dbReference type="RefSeq" id="XP_022238578.1"/>
    </source>
</evidence>
<keyword evidence="3" id="KW-0677">Repeat</keyword>
<feature type="chain" id="PRO_5045390093" evidence="9">
    <location>
        <begin position="22"/>
        <end position="1104"/>
    </location>
</feature>
<keyword evidence="5" id="KW-0130">Cell adhesion</keyword>
<evidence type="ECO:0000256" key="2">
    <source>
        <dbReference type="ARBA" id="ARBA00022692"/>
    </source>
</evidence>
<keyword evidence="2" id="KW-0812">Transmembrane</keyword>
<evidence type="ECO:0000256" key="3">
    <source>
        <dbReference type="ARBA" id="ARBA00022737"/>
    </source>
</evidence>
<keyword evidence="7" id="KW-0472">Membrane</keyword>